<comment type="similarity">
    <text evidence="2">Belongs to the DcuC/DcuD transporter (TC 2.A.61) family.</text>
</comment>
<dbReference type="NCBIfam" id="NF037994">
    <property type="entry name" value="DcuC_1"/>
    <property type="match status" value="1"/>
</dbReference>
<accession>A0AAN1EXT7</accession>
<feature type="transmembrane region" description="Helical" evidence="8">
    <location>
        <begin position="327"/>
        <end position="353"/>
    </location>
</feature>
<feature type="transmembrane region" description="Helical" evidence="8">
    <location>
        <begin position="69"/>
        <end position="90"/>
    </location>
</feature>
<evidence type="ECO:0000256" key="1">
    <source>
        <dbReference type="ARBA" id="ARBA00004651"/>
    </source>
</evidence>
<sequence length="468" mass="49722">MNAILVSVIGILAVAILVYMLLKKNDIKMTLLVLGITLMYLAIFLGNKIKVSASTGTVWLDPFQAVVDQFTNTLVGPGFVILILGGYSAYMSHIGANHVTIQALTKPIAKIRSVYILIPIVFLIGNLLSLVIPSASNLAIILLATLYPVLRAAGMSRLSAAAIIGTSATIVPTPLGSDNVAVAAQLHMAVTDYVFKSHALVSIPTLLAIAVVHYFWQKHEDKVDPETLTYDKEVAENHDDGVDSKEDVNSYHGLTAFVYGLLPLLPIVLLLAIFFTNIVAGTKLNINVQLVTLISFVVVVIVELLAKRKVQNVLKGTNSFFTGMGDVMSIVALLVAAQTFVQGLTSLGIIELIQNSMTHMSGSGIVLPIVMVLFTAVIVLLSGSGTALVFAMIPLIIPLSKAAGIDPVALSIPLQLAGNLLRAVSPVAAVVLIVAGTTKLSPIQIVKRTSVPMVFGVVMMLVMSLILF</sequence>
<evidence type="ECO:0000256" key="6">
    <source>
        <dbReference type="ARBA" id="ARBA00022989"/>
    </source>
</evidence>
<dbReference type="InterPro" id="IPR018385">
    <property type="entry name" value="C4_dicarb_anaerob_car-like"/>
</dbReference>
<evidence type="ECO:0000256" key="5">
    <source>
        <dbReference type="ARBA" id="ARBA00022692"/>
    </source>
</evidence>
<evidence type="ECO:0000256" key="4">
    <source>
        <dbReference type="ARBA" id="ARBA00022475"/>
    </source>
</evidence>
<evidence type="ECO:0000313" key="11">
    <source>
        <dbReference type="Proteomes" id="UP000195609"/>
    </source>
</evidence>
<keyword evidence="6 8" id="KW-1133">Transmembrane helix</keyword>
<feature type="transmembrane region" description="Helical" evidence="8">
    <location>
        <begin position="6"/>
        <end position="22"/>
    </location>
</feature>
<reference evidence="9 11" key="1">
    <citation type="journal article" date="2017" name="Front. Immunol.">
        <title>Complete Genome Sequence of Lactobacillus casei LC5, a Potential Probiotics for Atopic Dermatitis.</title>
        <authorList>
            <person name="Kang J."/>
            <person name="Chung W.H."/>
            <person name="Lim T.J."/>
            <person name="Whon T.W."/>
            <person name="Lim S."/>
            <person name="Nam Y.D."/>
        </authorList>
    </citation>
    <scope>NUCLEOTIDE SEQUENCE [LARGE SCALE GENOMIC DNA]</scope>
    <source>
        <strain evidence="9 11">LC5</strain>
    </source>
</reference>
<dbReference type="Pfam" id="PF03606">
    <property type="entry name" value="DcuC"/>
    <property type="match status" value="1"/>
</dbReference>
<keyword evidence="4" id="KW-1003">Cell membrane</keyword>
<dbReference type="PANTHER" id="PTHR42002:SF2">
    <property type="entry name" value="ANAEROBIC C4-DICARBOXYLATE TRANSPORTER DCUC-RELATED"/>
    <property type="match status" value="1"/>
</dbReference>
<dbReference type="GO" id="GO:0005886">
    <property type="term" value="C:plasma membrane"/>
    <property type="evidence" value="ECO:0007669"/>
    <property type="project" value="UniProtKB-SubCell"/>
</dbReference>
<feature type="transmembrane region" description="Helical" evidence="8">
    <location>
        <begin position="256"/>
        <end position="276"/>
    </location>
</feature>
<dbReference type="AlphaFoldDB" id="A0AAN1EXT7"/>
<dbReference type="Proteomes" id="UP001303564">
    <property type="component" value="Chromosome"/>
</dbReference>
<organism evidence="9 11">
    <name type="scientific">Lacticaseibacillus casei</name>
    <name type="common">Lactobacillus casei</name>
    <dbReference type="NCBI Taxonomy" id="1582"/>
    <lineage>
        <taxon>Bacteria</taxon>
        <taxon>Bacillati</taxon>
        <taxon>Bacillota</taxon>
        <taxon>Bacilli</taxon>
        <taxon>Lactobacillales</taxon>
        <taxon>Lactobacillaceae</taxon>
        <taxon>Lacticaseibacillus</taxon>
    </lineage>
</organism>
<proteinExistence type="inferred from homology"/>
<dbReference type="InterPro" id="IPR004669">
    <property type="entry name" value="C4_dicarb_anaerob_car"/>
</dbReference>
<evidence type="ECO:0000256" key="7">
    <source>
        <dbReference type="ARBA" id="ARBA00023136"/>
    </source>
</evidence>
<name>A0AAN1EXT7_LACCA</name>
<keyword evidence="7 8" id="KW-0472">Membrane</keyword>
<dbReference type="EMBL" id="CP017065">
    <property type="protein sequence ID" value="ARY90554.1"/>
    <property type="molecule type" value="Genomic_DNA"/>
</dbReference>
<evidence type="ECO:0000256" key="2">
    <source>
        <dbReference type="ARBA" id="ARBA00005275"/>
    </source>
</evidence>
<keyword evidence="12" id="KW-1185">Reference proteome</keyword>
<feature type="transmembrane region" description="Helical" evidence="8">
    <location>
        <begin position="111"/>
        <end position="132"/>
    </location>
</feature>
<evidence type="ECO:0000256" key="8">
    <source>
        <dbReference type="SAM" id="Phobius"/>
    </source>
</evidence>
<dbReference type="RefSeq" id="WP_087911478.1">
    <property type="nucleotide sequence ID" value="NZ_CP017065.1"/>
</dbReference>
<feature type="transmembrane region" description="Helical" evidence="8">
    <location>
        <begin position="365"/>
        <end position="397"/>
    </location>
</feature>
<keyword evidence="3" id="KW-0813">Transport</keyword>
<feature type="transmembrane region" description="Helical" evidence="8">
    <location>
        <begin position="449"/>
        <end position="467"/>
    </location>
</feature>
<feature type="transmembrane region" description="Helical" evidence="8">
    <location>
        <begin position="138"/>
        <end position="154"/>
    </location>
</feature>
<evidence type="ECO:0000313" key="9">
    <source>
        <dbReference type="EMBL" id="ARY90554.1"/>
    </source>
</evidence>
<feature type="transmembrane region" description="Helical" evidence="8">
    <location>
        <begin position="198"/>
        <end position="216"/>
    </location>
</feature>
<evidence type="ECO:0000313" key="10">
    <source>
        <dbReference type="EMBL" id="WNX27901.1"/>
    </source>
</evidence>
<keyword evidence="5 8" id="KW-0812">Transmembrane</keyword>
<comment type="subcellular location">
    <subcellularLocation>
        <location evidence="1">Cell membrane</location>
        <topology evidence="1">Multi-pass membrane protein</topology>
    </subcellularLocation>
</comment>
<protein>
    <submittedName>
        <fullName evidence="9">C4-dicarboxylate ABC transporter</fullName>
    </submittedName>
    <submittedName>
        <fullName evidence="10">C4-dicarboxylate transporter DcuC</fullName>
    </submittedName>
</protein>
<evidence type="ECO:0000313" key="12">
    <source>
        <dbReference type="Proteomes" id="UP001303564"/>
    </source>
</evidence>
<feature type="transmembrane region" description="Helical" evidence="8">
    <location>
        <begin position="288"/>
        <end position="307"/>
    </location>
</feature>
<dbReference type="EMBL" id="CP136128">
    <property type="protein sequence ID" value="WNX27901.1"/>
    <property type="molecule type" value="Genomic_DNA"/>
</dbReference>
<reference evidence="10 12" key="2">
    <citation type="submission" date="2023-09" db="EMBL/GenBank/DDBJ databases">
        <title>Genomic characteristic of L. casei group strains isolated from clinical sources.</title>
        <authorList>
            <person name="Jarocki P."/>
        </authorList>
    </citation>
    <scope>NUCLEOTIDE SEQUENCE [LARGE SCALE GENOMIC DNA]</scope>
    <source>
        <strain evidence="10 12">LMG 24099</strain>
    </source>
</reference>
<dbReference type="GO" id="GO:0015556">
    <property type="term" value="F:C4-dicarboxylate transmembrane transporter activity"/>
    <property type="evidence" value="ECO:0007669"/>
    <property type="project" value="InterPro"/>
</dbReference>
<dbReference type="NCBIfam" id="TIGR00771">
    <property type="entry name" value="DcuC"/>
    <property type="match status" value="1"/>
</dbReference>
<gene>
    <name evidence="10" type="primary">dcuC</name>
    <name evidence="9" type="ORF">BGL52_01765</name>
    <name evidence="10" type="ORF">RWA16_01760</name>
</gene>
<feature type="transmembrane region" description="Helical" evidence="8">
    <location>
        <begin position="29"/>
        <end position="49"/>
    </location>
</feature>
<feature type="transmembrane region" description="Helical" evidence="8">
    <location>
        <begin position="417"/>
        <end position="437"/>
    </location>
</feature>
<evidence type="ECO:0000256" key="3">
    <source>
        <dbReference type="ARBA" id="ARBA00022448"/>
    </source>
</evidence>
<dbReference type="Proteomes" id="UP000195609">
    <property type="component" value="Chromosome"/>
</dbReference>
<dbReference type="PANTHER" id="PTHR42002">
    <property type="entry name" value="ANAEROBIC C4-DICARBOXYLATE TRANSPORTER DCUC-RELATED"/>
    <property type="match status" value="1"/>
</dbReference>